<dbReference type="InterPro" id="IPR017998">
    <property type="entry name" value="Chaperone_TCP-1"/>
</dbReference>
<dbReference type="FunFam" id="1.10.560.10:FF:000038">
    <property type="entry name" value="Chaperonin containing TCP1 subunit 6B"/>
    <property type="match status" value="1"/>
</dbReference>
<gene>
    <name evidence="4" type="ORF">LYPA_23C005730</name>
</gene>
<name>A0A485NXD6_LYNPA</name>
<dbReference type="AlphaFoldDB" id="A0A485NXD6"/>
<dbReference type="InterPro" id="IPR002423">
    <property type="entry name" value="Cpn60/GroEL/TCP-1"/>
</dbReference>
<keyword evidence="5" id="KW-1185">Reference proteome</keyword>
<dbReference type="SUPFAM" id="SSF48592">
    <property type="entry name" value="GroEL equatorial domain-like"/>
    <property type="match status" value="1"/>
</dbReference>
<dbReference type="Proteomes" id="UP000386466">
    <property type="component" value="Unassembled WGS sequence"/>
</dbReference>
<sequence>MAEALIKYKPSVKGRAQLGVRAFADALLIIPKVLAQNSEHSESGQLVGVDLNTGEPMVAAEVGIRDNYCVKKQLLHSCTVIATNILLVDEIMRAGMSSVKG</sequence>
<keyword evidence="1" id="KW-0547">Nucleotide-binding</keyword>
<dbReference type="GO" id="GO:0140662">
    <property type="term" value="F:ATP-dependent protein folding chaperone"/>
    <property type="evidence" value="ECO:0007669"/>
    <property type="project" value="InterPro"/>
</dbReference>
<proteinExistence type="predicted"/>
<reference evidence="4 5" key="1">
    <citation type="submission" date="2019-01" db="EMBL/GenBank/DDBJ databases">
        <authorList>
            <person name="Alioto T."/>
            <person name="Alioto T."/>
        </authorList>
    </citation>
    <scope>NUCLEOTIDE SEQUENCE [LARGE SCALE GENOMIC DNA]</scope>
</reference>
<evidence type="ECO:0000256" key="1">
    <source>
        <dbReference type="ARBA" id="ARBA00022741"/>
    </source>
</evidence>
<evidence type="ECO:0000313" key="5">
    <source>
        <dbReference type="Proteomes" id="UP000386466"/>
    </source>
</evidence>
<dbReference type="EMBL" id="CAAGRJ010023217">
    <property type="protein sequence ID" value="VFV36804.1"/>
    <property type="molecule type" value="Genomic_DNA"/>
</dbReference>
<keyword evidence="2" id="KW-0067">ATP-binding</keyword>
<protein>
    <submittedName>
        <fullName evidence="4">T-complex protein 1 subunit zeta</fullName>
    </submittedName>
</protein>
<dbReference type="GO" id="GO:0005832">
    <property type="term" value="C:chaperonin-containing T-complex"/>
    <property type="evidence" value="ECO:0007669"/>
    <property type="project" value="UniProtKB-ARBA"/>
</dbReference>
<accession>A0A485NXD6</accession>
<keyword evidence="3" id="KW-0143">Chaperone</keyword>
<evidence type="ECO:0000313" key="4">
    <source>
        <dbReference type="EMBL" id="VFV36804.1"/>
    </source>
</evidence>
<organism evidence="4 5">
    <name type="scientific">Lynx pardinus</name>
    <name type="common">Iberian lynx</name>
    <name type="synonym">Felis pardina</name>
    <dbReference type="NCBI Taxonomy" id="191816"/>
    <lineage>
        <taxon>Eukaryota</taxon>
        <taxon>Metazoa</taxon>
        <taxon>Chordata</taxon>
        <taxon>Craniata</taxon>
        <taxon>Vertebrata</taxon>
        <taxon>Euteleostomi</taxon>
        <taxon>Mammalia</taxon>
        <taxon>Eutheria</taxon>
        <taxon>Laurasiatheria</taxon>
        <taxon>Carnivora</taxon>
        <taxon>Feliformia</taxon>
        <taxon>Felidae</taxon>
        <taxon>Felinae</taxon>
        <taxon>Lynx</taxon>
    </lineage>
</organism>
<dbReference type="PANTHER" id="PTHR11353">
    <property type="entry name" value="CHAPERONIN"/>
    <property type="match status" value="1"/>
</dbReference>
<evidence type="ECO:0000256" key="3">
    <source>
        <dbReference type="ARBA" id="ARBA00023186"/>
    </source>
</evidence>
<evidence type="ECO:0000256" key="2">
    <source>
        <dbReference type="ARBA" id="ARBA00022840"/>
    </source>
</evidence>
<dbReference type="InterPro" id="IPR027413">
    <property type="entry name" value="GROEL-like_equatorial_sf"/>
</dbReference>
<dbReference type="Gene3D" id="1.10.560.10">
    <property type="entry name" value="GroEL-like equatorial domain"/>
    <property type="match status" value="1"/>
</dbReference>
<dbReference type="Pfam" id="PF00118">
    <property type="entry name" value="Cpn60_TCP1"/>
    <property type="match status" value="1"/>
</dbReference>
<dbReference type="GO" id="GO:0005524">
    <property type="term" value="F:ATP binding"/>
    <property type="evidence" value="ECO:0007669"/>
    <property type="project" value="UniProtKB-KW"/>
</dbReference>